<sequence>GSVDPTSGTATMLEITRVLGEMAKNGFRPRRTLMFCSWGAEEYGLIGSIEYVEEYVKVFGARIISYLNVDIAVQGNHTVQIKTSPMLFDIIVEASKLWNNVTNEPKIAYGLGSGSDFFSFDQLVGSSNMDGRYTFDHTYYESLGSYPLYHTSYEVFSMMKNFIDPNFTAHRTMGQLMGVVALFLSETPVLQFNVSRYT</sequence>
<reference evidence="3" key="1">
    <citation type="submission" date="2021-02" db="EMBL/GenBank/DDBJ databases">
        <authorList>
            <person name="Nowell W R."/>
        </authorList>
    </citation>
    <scope>NUCLEOTIDE SEQUENCE</scope>
</reference>
<dbReference type="Gene3D" id="3.40.630.10">
    <property type="entry name" value="Zn peptidases"/>
    <property type="match status" value="1"/>
</dbReference>
<dbReference type="GO" id="GO:0004180">
    <property type="term" value="F:carboxypeptidase activity"/>
    <property type="evidence" value="ECO:0007669"/>
    <property type="project" value="TreeGrafter"/>
</dbReference>
<evidence type="ECO:0000313" key="3">
    <source>
        <dbReference type="EMBL" id="CAF4979077.1"/>
    </source>
</evidence>
<protein>
    <recommendedName>
        <fullName evidence="2">Peptidase M28 domain-containing protein</fullName>
    </recommendedName>
</protein>
<comment type="caution">
    <text evidence="3">The sequence shown here is derived from an EMBL/GenBank/DDBJ whole genome shotgun (WGS) entry which is preliminary data.</text>
</comment>
<dbReference type="InterPro" id="IPR007484">
    <property type="entry name" value="Peptidase_M28"/>
</dbReference>
<name>A0A821ZG11_9BILA</name>
<dbReference type="InterPro" id="IPR039373">
    <property type="entry name" value="Peptidase_M28B"/>
</dbReference>
<evidence type="ECO:0000313" key="4">
    <source>
        <dbReference type="Proteomes" id="UP000663848"/>
    </source>
</evidence>
<feature type="non-terminal residue" evidence="3">
    <location>
        <position position="198"/>
    </location>
</feature>
<dbReference type="PANTHER" id="PTHR10404">
    <property type="entry name" value="N-ACETYLATED-ALPHA-LINKED ACIDIC DIPEPTIDASE"/>
    <property type="match status" value="1"/>
</dbReference>
<proteinExistence type="inferred from homology"/>
<evidence type="ECO:0000256" key="1">
    <source>
        <dbReference type="ARBA" id="ARBA00005634"/>
    </source>
</evidence>
<dbReference type="Pfam" id="PF04389">
    <property type="entry name" value="Peptidase_M28"/>
    <property type="match status" value="1"/>
</dbReference>
<organism evidence="3 4">
    <name type="scientific">Rotaria socialis</name>
    <dbReference type="NCBI Taxonomy" id="392032"/>
    <lineage>
        <taxon>Eukaryota</taxon>
        <taxon>Metazoa</taxon>
        <taxon>Spiralia</taxon>
        <taxon>Gnathifera</taxon>
        <taxon>Rotifera</taxon>
        <taxon>Eurotatoria</taxon>
        <taxon>Bdelloidea</taxon>
        <taxon>Philodinida</taxon>
        <taxon>Philodinidae</taxon>
        <taxon>Rotaria</taxon>
    </lineage>
</organism>
<evidence type="ECO:0000259" key="2">
    <source>
        <dbReference type="Pfam" id="PF04389"/>
    </source>
</evidence>
<feature type="domain" description="Peptidase M28" evidence="2">
    <location>
        <begin position="1"/>
        <end position="153"/>
    </location>
</feature>
<feature type="non-terminal residue" evidence="3">
    <location>
        <position position="1"/>
    </location>
</feature>
<dbReference type="SUPFAM" id="SSF53187">
    <property type="entry name" value="Zn-dependent exopeptidases"/>
    <property type="match status" value="1"/>
</dbReference>
<dbReference type="AlphaFoldDB" id="A0A821ZG11"/>
<gene>
    <name evidence="3" type="ORF">QYT958_LOCUS35989</name>
</gene>
<dbReference type="Proteomes" id="UP000663848">
    <property type="component" value="Unassembled WGS sequence"/>
</dbReference>
<comment type="similarity">
    <text evidence="1">Belongs to the peptidase M28 family. M28B subfamily.</text>
</comment>
<accession>A0A821ZG11</accession>
<dbReference type="FunFam" id="3.40.630.10:FF:000101">
    <property type="entry name" value="N-acetylated alpha-linked acidic dipeptidase like 1"/>
    <property type="match status" value="1"/>
</dbReference>
<dbReference type="PANTHER" id="PTHR10404:SF77">
    <property type="entry name" value="GLUTAMATE CARBOXYPEPTIDASE 2 HOMOLOG"/>
    <property type="match status" value="1"/>
</dbReference>
<dbReference type="EMBL" id="CAJOBR010027980">
    <property type="protein sequence ID" value="CAF4979077.1"/>
    <property type="molecule type" value="Genomic_DNA"/>
</dbReference>